<gene>
    <name evidence="1" type="ORF">COS60_00735</name>
</gene>
<accession>A0A2M7B713</accession>
<proteinExistence type="predicted"/>
<reference evidence="2" key="1">
    <citation type="submission" date="2017-09" db="EMBL/GenBank/DDBJ databases">
        <title>Depth-based differentiation of microbial function through sediment-hosted aquifers and enrichment of novel symbionts in the deep terrestrial subsurface.</title>
        <authorList>
            <person name="Probst A.J."/>
            <person name="Ladd B."/>
            <person name="Jarett J.K."/>
            <person name="Geller-Mcgrath D.E."/>
            <person name="Sieber C.M.K."/>
            <person name="Emerson J.B."/>
            <person name="Anantharaman K."/>
            <person name="Thomas B.C."/>
            <person name="Malmstrom R."/>
            <person name="Stieglmeier M."/>
            <person name="Klingl A."/>
            <person name="Woyke T."/>
            <person name="Ryan C.M."/>
            <person name="Banfield J.F."/>
        </authorList>
    </citation>
    <scope>NUCLEOTIDE SEQUENCE [LARGE SCALE GENOMIC DNA]</scope>
</reference>
<comment type="caution">
    <text evidence="1">The sequence shown here is derived from an EMBL/GenBank/DDBJ whole genome shotgun (WGS) entry which is preliminary data.</text>
</comment>
<dbReference type="AlphaFoldDB" id="A0A2M7B713"/>
<sequence length="70" mass="8323">MWGEKTLQILETIGEATIDAADLLTAFLNTGYGASVLRIEYERFKLQKQRRQRQIEREKQKEKILLEKKR</sequence>
<protein>
    <submittedName>
        <fullName evidence="1">Uncharacterized protein</fullName>
    </submittedName>
</protein>
<dbReference type="Proteomes" id="UP000231704">
    <property type="component" value="Unassembled WGS sequence"/>
</dbReference>
<organism evidence="1 2">
    <name type="scientific">Candidatus Wolfebacteria bacterium CG03_land_8_20_14_0_80_39_317</name>
    <dbReference type="NCBI Taxonomy" id="1975068"/>
    <lineage>
        <taxon>Bacteria</taxon>
        <taxon>Candidatus Wolfeibacteriota</taxon>
    </lineage>
</organism>
<feature type="non-terminal residue" evidence="1">
    <location>
        <position position="70"/>
    </location>
</feature>
<dbReference type="EMBL" id="PEVI01000022">
    <property type="protein sequence ID" value="PIU98860.1"/>
    <property type="molecule type" value="Genomic_DNA"/>
</dbReference>
<name>A0A2M7B713_9BACT</name>
<evidence type="ECO:0000313" key="1">
    <source>
        <dbReference type="EMBL" id="PIU98860.1"/>
    </source>
</evidence>
<evidence type="ECO:0000313" key="2">
    <source>
        <dbReference type="Proteomes" id="UP000231704"/>
    </source>
</evidence>